<dbReference type="Pfam" id="PF01872">
    <property type="entry name" value="RibD_C"/>
    <property type="match status" value="1"/>
</dbReference>
<dbReference type="InterPro" id="IPR002734">
    <property type="entry name" value="RibDG_C"/>
</dbReference>
<dbReference type="GO" id="GO:0009231">
    <property type="term" value="P:riboflavin biosynthetic process"/>
    <property type="evidence" value="ECO:0007669"/>
    <property type="project" value="InterPro"/>
</dbReference>
<dbReference type="AlphaFoldDB" id="A0A1C6SVE5"/>
<feature type="domain" description="Bacterial bifunctional deaminase-reductase C-terminal" evidence="1">
    <location>
        <begin position="2"/>
        <end position="178"/>
    </location>
</feature>
<dbReference type="GO" id="GO:0008703">
    <property type="term" value="F:5-amino-6-(5-phosphoribosylamino)uracil reductase activity"/>
    <property type="evidence" value="ECO:0007669"/>
    <property type="project" value="InterPro"/>
</dbReference>
<evidence type="ECO:0000259" key="1">
    <source>
        <dbReference type="Pfam" id="PF01872"/>
    </source>
</evidence>
<keyword evidence="3" id="KW-1185">Reference proteome</keyword>
<dbReference type="PANTHER" id="PTHR38011">
    <property type="entry name" value="DIHYDROFOLATE REDUCTASE FAMILY PROTEIN (AFU_ORTHOLOGUE AFUA_8G06820)"/>
    <property type="match status" value="1"/>
</dbReference>
<dbReference type="PANTHER" id="PTHR38011:SF11">
    <property type="entry name" value="2,5-DIAMINO-6-RIBOSYLAMINO-4(3H)-PYRIMIDINONE 5'-PHOSPHATE REDUCTASE"/>
    <property type="match status" value="1"/>
</dbReference>
<dbReference type="Proteomes" id="UP000199413">
    <property type="component" value="Unassembled WGS sequence"/>
</dbReference>
<gene>
    <name evidence="2" type="ORF">GA0070624_4739</name>
</gene>
<dbReference type="InterPro" id="IPR024072">
    <property type="entry name" value="DHFR-like_dom_sf"/>
</dbReference>
<dbReference type="Gene3D" id="3.40.430.10">
    <property type="entry name" value="Dihydrofolate Reductase, subunit A"/>
    <property type="match status" value="1"/>
</dbReference>
<organism evidence="2 3">
    <name type="scientific">Micromonospora rhizosphaerae</name>
    <dbReference type="NCBI Taxonomy" id="568872"/>
    <lineage>
        <taxon>Bacteria</taxon>
        <taxon>Bacillati</taxon>
        <taxon>Actinomycetota</taxon>
        <taxon>Actinomycetes</taxon>
        <taxon>Micromonosporales</taxon>
        <taxon>Micromonosporaceae</taxon>
        <taxon>Micromonospora</taxon>
    </lineage>
</organism>
<accession>A0A1C6SVE5</accession>
<dbReference type="SUPFAM" id="SSF53597">
    <property type="entry name" value="Dihydrofolate reductase-like"/>
    <property type="match status" value="1"/>
</dbReference>
<reference evidence="3" key="1">
    <citation type="submission" date="2016-06" db="EMBL/GenBank/DDBJ databases">
        <authorList>
            <person name="Varghese N."/>
            <person name="Submissions Spin"/>
        </authorList>
    </citation>
    <scope>NUCLEOTIDE SEQUENCE [LARGE SCALE GENOMIC DNA]</scope>
    <source>
        <strain evidence="3">DSM 45431</strain>
    </source>
</reference>
<dbReference type="RefSeq" id="WP_091344643.1">
    <property type="nucleotide sequence ID" value="NZ_FMHV01000002.1"/>
</dbReference>
<evidence type="ECO:0000313" key="3">
    <source>
        <dbReference type="Proteomes" id="UP000199413"/>
    </source>
</evidence>
<name>A0A1C6SVE5_9ACTN</name>
<proteinExistence type="predicted"/>
<evidence type="ECO:0000313" key="2">
    <source>
        <dbReference type="EMBL" id="SCL33447.1"/>
    </source>
</evidence>
<dbReference type="STRING" id="568872.GA0070624_4739"/>
<dbReference type="OrthoDB" id="7949219at2"/>
<dbReference type="EMBL" id="FMHV01000002">
    <property type="protein sequence ID" value="SCL33447.1"/>
    <property type="molecule type" value="Genomic_DNA"/>
</dbReference>
<sequence>MRKIIVWMSVSLDGFFEGPNHELDWQKVDDELHQHFNDELSRMSAFLDGRRTYELMAGFWPTADQDPGSSAPTREFAGIWRDMPKLVYSRTLERADWNSTIVREVVPEQVLALKAAPGSDMVIGGADLAATFRRLDLIDEYRIYLHPVVIGRGKPLFPSDTRLDLRLVESRAFGNGVVMLRYVDEPARAEAGRADG</sequence>
<dbReference type="InterPro" id="IPR050765">
    <property type="entry name" value="Riboflavin_Biosynth_HTPR"/>
</dbReference>
<protein>
    <submittedName>
        <fullName evidence="2">Dihydrofolate reductase</fullName>
    </submittedName>
</protein>